<organism evidence="13">
    <name type="scientific">Desulfitobacterium hafniense</name>
    <name type="common">Desulfitobacterium frappieri</name>
    <dbReference type="NCBI Taxonomy" id="49338"/>
    <lineage>
        <taxon>Bacteria</taxon>
        <taxon>Bacillati</taxon>
        <taxon>Bacillota</taxon>
        <taxon>Clostridia</taxon>
        <taxon>Eubacteriales</taxon>
        <taxon>Desulfitobacteriaceae</taxon>
        <taxon>Desulfitobacterium</taxon>
    </lineage>
</organism>
<accession>A0A098AZ12</accession>
<evidence type="ECO:0000256" key="7">
    <source>
        <dbReference type="ARBA" id="ARBA00022989"/>
    </source>
</evidence>
<feature type="domain" description="MacB-like periplasmic core" evidence="12">
    <location>
        <begin position="34"/>
        <end position="220"/>
    </location>
</feature>
<evidence type="ECO:0000256" key="4">
    <source>
        <dbReference type="ARBA" id="ARBA00016962"/>
    </source>
</evidence>
<dbReference type="Pfam" id="PF12704">
    <property type="entry name" value="MacB_PCD"/>
    <property type="match status" value="1"/>
</dbReference>
<feature type="transmembrane region" description="Helical" evidence="10">
    <location>
        <begin position="312"/>
        <end position="343"/>
    </location>
</feature>
<proteinExistence type="inferred from homology"/>
<evidence type="ECO:0000259" key="11">
    <source>
        <dbReference type="Pfam" id="PF02687"/>
    </source>
</evidence>
<dbReference type="GO" id="GO:0005886">
    <property type="term" value="C:plasma membrane"/>
    <property type="evidence" value="ECO:0007669"/>
    <property type="project" value="UniProtKB-SubCell"/>
</dbReference>
<evidence type="ECO:0000256" key="9">
    <source>
        <dbReference type="ARBA" id="ARBA00024973"/>
    </source>
</evidence>
<evidence type="ECO:0000313" key="13">
    <source>
        <dbReference type="EMBL" id="CDX01357.1"/>
    </source>
</evidence>
<dbReference type="PATRIC" id="fig|49338.4.peg.1583"/>
<feature type="domain" description="ABC3 transporter permease C-terminal" evidence="11">
    <location>
        <begin position="273"/>
        <end position="390"/>
    </location>
</feature>
<comment type="subcellular location">
    <subcellularLocation>
        <location evidence="1">Cell membrane</location>
        <topology evidence="1">Multi-pass membrane protein</topology>
    </subcellularLocation>
</comment>
<gene>
    <name evidence="13" type="ORF">DPCES_1470</name>
</gene>
<evidence type="ECO:0000256" key="8">
    <source>
        <dbReference type="ARBA" id="ARBA00023136"/>
    </source>
</evidence>
<sequence length="402" mass="43872">MRMFPPSLIDLSLKNLRRRPFRSIGLIALVALLSFSLIAGGMLSYGLFSGLDSVSSRLGADVLVVPKGYEQKTEGVLLQGEPSTFYIDGDRAEQVLKSGDFAQASPQLFIATLDSDHCAFPVQLIGYDPDTDFVIGPWLSSARPQKLGFRDIVIGANIQADIGDQLLFFDSYYQVVAKLEQTGMGFDTSVFFNMETARAALKEYVYYTDVQIPDQAHAVSVVTADIPGGYTTEFQRYINDKYRGSGLEFIFTKNMISSLTQNINALLALCLALLFILWGVSVGVLMIVFAVTLNERKREFAIYRALGSSRKWLTHLILTETFLTSIAGAGTGVLVFGVLAFSFRPLIERELSLPYITPGHLNSLLIILSGFVIAVAVGLLTSAVSSARIGSLTDKALRPGGD</sequence>
<evidence type="ECO:0000256" key="6">
    <source>
        <dbReference type="ARBA" id="ARBA00022692"/>
    </source>
</evidence>
<comment type="subunit">
    <text evidence="3">The complex is composed of two ATP-binding proteins (HrtA), two transmembrane proteins (HrtB) and a solute-binding protein.</text>
</comment>
<dbReference type="Pfam" id="PF02687">
    <property type="entry name" value="FtsX"/>
    <property type="match status" value="1"/>
</dbReference>
<dbReference type="InterPro" id="IPR051125">
    <property type="entry name" value="ABC-4/HrtB_transporter"/>
</dbReference>
<dbReference type="PANTHER" id="PTHR43738">
    <property type="entry name" value="ABC TRANSPORTER, MEMBRANE PROTEIN"/>
    <property type="match status" value="1"/>
</dbReference>
<name>A0A098AZ12_DESHA</name>
<protein>
    <recommendedName>
        <fullName evidence="4">Putative hemin transport system permease protein HrtB</fullName>
    </recommendedName>
</protein>
<feature type="transmembrane region" description="Helical" evidence="10">
    <location>
        <begin position="363"/>
        <end position="385"/>
    </location>
</feature>
<comment type="similarity">
    <text evidence="2">Belongs to the ABC-4 integral membrane protein family. HrtB subfamily.</text>
</comment>
<keyword evidence="7 10" id="KW-1133">Transmembrane helix</keyword>
<dbReference type="InterPro" id="IPR003838">
    <property type="entry name" value="ABC3_permease_C"/>
</dbReference>
<evidence type="ECO:0000256" key="1">
    <source>
        <dbReference type="ARBA" id="ARBA00004651"/>
    </source>
</evidence>
<evidence type="ECO:0000256" key="5">
    <source>
        <dbReference type="ARBA" id="ARBA00022475"/>
    </source>
</evidence>
<keyword evidence="5" id="KW-1003">Cell membrane</keyword>
<dbReference type="EMBL" id="LK996017">
    <property type="protein sequence ID" value="CDX01357.1"/>
    <property type="molecule type" value="Genomic_DNA"/>
</dbReference>
<dbReference type="PANTHER" id="PTHR43738:SF2">
    <property type="entry name" value="ABC TRANSPORTER PERMEASE"/>
    <property type="match status" value="1"/>
</dbReference>
<evidence type="ECO:0000256" key="10">
    <source>
        <dbReference type="SAM" id="Phobius"/>
    </source>
</evidence>
<keyword evidence="8 10" id="KW-0472">Membrane</keyword>
<comment type="function">
    <text evidence="9">Part of the ABC transporter complex hrt involved in hemin import. Responsible for the translocation of the substrate across the membrane.</text>
</comment>
<dbReference type="RefSeq" id="WP_242662042.1">
    <property type="nucleotide sequence ID" value="NZ_CABKQQ010000060.1"/>
</dbReference>
<feature type="transmembrane region" description="Helical" evidence="10">
    <location>
        <begin position="265"/>
        <end position="291"/>
    </location>
</feature>
<keyword evidence="6 10" id="KW-0812">Transmembrane</keyword>
<feature type="transmembrane region" description="Helical" evidence="10">
    <location>
        <begin position="21"/>
        <end position="48"/>
    </location>
</feature>
<dbReference type="AlphaFoldDB" id="A0A098AZ12"/>
<evidence type="ECO:0000256" key="3">
    <source>
        <dbReference type="ARBA" id="ARBA00011131"/>
    </source>
</evidence>
<dbReference type="InterPro" id="IPR025857">
    <property type="entry name" value="MacB_PCD"/>
</dbReference>
<reference evidence="13" key="1">
    <citation type="submission" date="2014-07" db="EMBL/GenBank/DDBJ databases">
        <authorList>
            <person name="Hornung V.Bastian."/>
        </authorList>
    </citation>
    <scope>NUCLEOTIDE SEQUENCE</scope>
    <source>
        <strain evidence="13">PCE-S</strain>
    </source>
</reference>
<evidence type="ECO:0000256" key="2">
    <source>
        <dbReference type="ARBA" id="ARBA00008697"/>
    </source>
</evidence>
<evidence type="ECO:0000259" key="12">
    <source>
        <dbReference type="Pfam" id="PF12704"/>
    </source>
</evidence>